<evidence type="ECO:0000256" key="1">
    <source>
        <dbReference type="ARBA" id="ARBA00022614"/>
    </source>
</evidence>
<keyword evidence="1" id="KW-0433">Leucine-rich repeat</keyword>
<dbReference type="Gene3D" id="3.80.10.10">
    <property type="entry name" value="Ribonuclease Inhibitor"/>
    <property type="match status" value="3"/>
</dbReference>
<dbReference type="PANTHER" id="PTHR36766">
    <property type="entry name" value="PLANT BROAD-SPECTRUM MILDEW RESISTANCE PROTEIN RPW8"/>
    <property type="match status" value="1"/>
</dbReference>
<keyword evidence="2" id="KW-0611">Plant defense</keyword>
<dbReference type="PANTHER" id="PTHR36766:SF40">
    <property type="entry name" value="DISEASE RESISTANCE PROTEIN RGA3"/>
    <property type="match status" value="1"/>
</dbReference>
<dbReference type="Proteomes" id="UP001345219">
    <property type="component" value="Chromosome 12"/>
</dbReference>
<evidence type="ECO:0000259" key="4">
    <source>
        <dbReference type="Pfam" id="PF25019"/>
    </source>
</evidence>
<feature type="domain" description="R13L1/DRL21-like LRR repeat region" evidence="4">
    <location>
        <begin position="12"/>
        <end position="70"/>
    </location>
</feature>
<evidence type="ECO:0000256" key="2">
    <source>
        <dbReference type="ARBA" id="ARBA00022821"/>
    </source>
</evidence>
<organism evidence="5 6">
    <name type="scientific">Trapa incisa</name>
    <dbReference type="NCBI Taxonomy" id="236973"/>
    <lineage>
        <taxon>Eukaryota</taxon>
        <taxon>Viridiplantae</taxon>
        <taxon>Streptophyta</taxon>
        <taxon>Embryophyta</taxon>
        <taxon>Tracheophyta</taxon>
        <taxon>Spermatophyta</taxon>
        <taxon>Magnoliopsida</taxon>
        <taxon>eudicotyledons</taxon>
        <taxon>Gunneridae</taxon>
        <taxon>Pentapetalae</taxon>
        <taxon>rosids</taxon>
        <taxon>malvids</taxon>
        <taxon>Myrtales</taxon>
        <taxon>Lythraceae</taxon>
        <taxon>Trapa</taxon>
    </lineage>
</organism>
<name>A0AAN7JKZ4_9MYRT</name>
<evidence type="ECO:0000259" key="3">
    <source>
        <dbReference type="Pfam" id="PF23247"/>
    </source>
</evidence>
<dbReference type="InterPro" id="IPR032675">
    <property type="entry name" value="LRR_dom_sf"/>
</dbReference>
<feature type="domain" description="Disease resistance protein At4g27190-like leucine-rich repeats" evidence="3">
    <location>
        <begin position="218"/>
        <end position="341"/>
    </location>
</feature>
<reference evidence="5 6" key="1">
    <citation type="journal article" date="2023" name="Hortic Res">
        <title>Pangenome of water caltrop reveals structural variations and asymmetric subgenome divergence after allopolyploidization.</title>
        <authorList>
            <person name="Zhang X."/>
            <person name="Chen Y."/>
            <person name="Wang L."/>
            <person name="Yuan Y."/>
            <person name="Fang M."/>
            <person name="Shi L."/>
            <person name="Lu R."/>
            <person name="Comes H.P."/>
            <person name="Ma Y."/>
            <person name="Chen Y."/>
            <person name="Huang G."/>
            <person name="Zhou Y."/>
            <person name="Zheng Z."/>
            <person name="Qiu Y."/>
        </authorList>
    </citation>
    <scope>NUCLEOTIDE SEQUENCE [LARGE SCALE GENOMIC DNA]</scope>
    <source>
        <tissue evidence="5">Roots</tissue>
    </source>
</reference>
<evidence type="ECO:0000313" key="6">
    <source>
        <dbReference type="Proteomes" id="UP001345219"/>
    </source>
</evidence>
<accession>A0AAN7JKZ4</accession>
<dbReference type="Pfam" id="PF23247">
    <property type="entry name" value="LRR_RPS2"/>
    <property type="match status" value="1"/>
</dbReference>
<dbReference type="InterPro" id="IPR056789">
    <property type="entry name" value="LRR_R13L1-DRL21"/>
</dbReference>
<sequence>MTLLPLSSVPLHTVTSLHLKKLEDTEELPSELFQSLSHLQSLEITECLHMRSIPPLDQLPSLKSISLDKMKKLEWIEVTENKSICLYPSLERVYLDELPMLKGWKRKRMDVNRSGDQTIHSSSLFIPFQKAGKFHDCGMLSYMWNFNEVVVLRLVSIKYKDLEELGRNVEEEECSSISTTQMGTLTFVPLSSVPLHTVTHLHLMKLEDTEELPSELFQSLSRLRFLDITDCHRLKSLSGWAILRYLCSLERLEIVDCKELDLSSMDQEEDNKAIQGIPNSQTNMRHLSLIGMDKMKTLPPWIQYLHKLETLVLDECENMETLPRWFSQLTSLRNLHVDNCGELWRRCQRDTGEC</sequence>
<dbReference type="SUPFAM" id="SSF52058">
    <property type="entry name" value="L domain-like"/>
    <property type="match status" value="1"/>
</dbReference>
<dbReference type="AlphaFoldDB" id="A0AAN7JKZ4"/>
<protein>
    <submittedName>
        <fullName evidence="5">Uncharacterized protein</fullName>
    </submittedName>
</protein>
<dbReference type="GO" id="GO:0006952">
    <property type="term" value="P:defense response"/>
    <property type="evidence" value="ECO:0007669"/>
    <property type="project" value="UniProtKB-KW"/>
</dbReference>
<gene>
    <name evidence="5" type="ORF">SAY87_015455</name>
</gene>
<evidence type="ECO:0000313" key="5">
    <source>
        <dbReference type="EMBL" id="KAK4748869.1"/>
    </source>
</evidence>
<dbReference type="EMBL" id="JAXIOK010000019">
    <property type="protein sequence ID" value="KAK4748869.1"/>
    <property type="molecule type" value="Genomic_DNA"/>
</dbReference>
<keyword evidence="6" id="KW-1185">Reference proteome</keyword>
<proteinExistence type="predicted"/>
<comment type="caution">
    <text evidence="5">The sequence shown here is derived from an EMBL/GenBank/DDBJ whole genome shotgun (WGS) entry which is preliminary data.</text>
</comment>
<dbReference type="Pfam" id="PF25019">
    <property type="entry name" value="LRR_R13L1-DRL21"/>
    <property type="match status" value="1"/>
</dbReference>
<dbReference type="InterPro" id="IPR057135">
    <property type="entry name" value="At4g27190-like_LRR"/>
</dbReference>